<dbReference type="PANTHER" id="PTHR43532">
    <property type="entry name" value="GLUCOSE-1-PHOSPHATE THYMIDYLYLTRANSFERASE"/>
    <property type="match status" value="1"/>
</dbReference>
<dbReference type="GO" id="GO:0019318">
    <property type="term" value="P:hexose metabolic process"/>
    <property type="evidence" value="ECO:0007669"/>
    <property type="project" value="UniProtKB-ARBA"/>
</dbReference>
<dbReference type="Gene3D" id="3.90.550.10">
    <property type="entry name" value="Spore Coat Polysaccharide Biosynthesis Protein SpsA, Chain A"/>
    <property type="match status" value="1"/>
</dbReference>
<dbReference type="FunFam" id="3.90.550.10:FF:000023">
    <property type="entry name" value="Glucose-1-phosphate thymidylyltransferase"/>
    <property type="match status" value="1"/>
</dbReference>
<keyword evidence="7 10" id="KW-0479">Metal-binding</keyword>
<evidence type="ECO:0000313" key="13">
    <source>
        <dbReference type="Proteomes" id="UP000463951"/>
    </source>
</evidence>
<dbReference type="CDD" id="cd02538">
    <property type="entry name" value="G1P_TT_short"/>
    <property type="match status" value="1"/>
</dbReference>
<dbReference type="EMBL" id="AP019620">
    <property type="protein sequence ID" value="BBJ38870.1"/>
    <property type="molecule type" value="Genomic_DNA"/>
</dbReference>
<proteinExistence type="inferred from homology"/>
<reference evidence="12 13" key="1">
    <citation type="journal article" date="2020" name="Int. J. Syst. Evol. Microbiol.">
        <title>Reclassification of Streptomyces castelarensis and Streptomyces sporoclivatus as later heterotypic synonyms of Streptomyces antimycoticus.</title>
        <authorList>
            <person name="Komaki H."/>
            <person name="Tamura T."/>
        </authorList>
    </citation>
    <scope>NUCLEOTIDE SEQUENCE [LARGE SCALE GENOMIC DNA]</scope>
    <source>
        <strain evidence="12 13">NBRC 100767</strain>
    </source>
</reference>
<dbReference type="PANTHER" id="PTHR43532:SF1">
    <property type="entry name" value="GLUCOSE-1-PHOSPHATE THYMIDYLYLTRANSFERASE 1"/>
    <property type="match status" value="1"/>
</dbReference>
<keyword evidence="5 10" id="KW-0808">Transferase</keyword>
<sequence>MKGIVLAGGSGTRLHPLTHAVSKQILPVYNKPMIYYPLSVLMLGGVREIQIISTPLHVGLFRALLGDGRRLGLSIEYAEQSEANGIAEAFIIGAEFIGDDQVALVLGDNIFHGPGFSKMLHNEASHVDGCVLFGYGVKDPERYGVGEMDEQGRLISLEEKPAVPKSNLAITGLYLYDNDVVDIAKNVQPSARGELEITDVNRVYLERGKARLVGLGRGFAWLDTGTHDSLLQAGQYVQLLEQRQGVRIACLEEIAFRMGFIDAAACYELGAELGKTEYGKYLMDIAANHR</sequence>
<evidence type="ECO:0000256" key="5">
    <source>
        <dbReference type="ARBA" id="ARBA00022679"/>
    </source>
</evidence>
<feature type="domain" description="Nucleotidyl transferase" evidence="11">
    <location>
        <begin position="2"/>
        <end position="236"/>
    </location>
</feature>
<dbReference type="GO" id="GO:0008879">
    <property type="term" value="F:glucose-1-phosphate thymidylyltransferase activity"/>
    <property type="evidence" value="ECO:0007669"/>
    <property type="project" value="UniProtKB-EC"/>
</dbReference>
<evidence type="ECO:0000256" key="1">
    <source>
        <dbReference type="ARBA" id="ARBA00001946"/>
    </source>
</evidence>
<dbReference type="NCBIfam" id="TIGR01207">
    <property type="entry name" value="rmlA"/>
    <property type="match status" value="1"/>
</dbReference>
<dbReference type="InterPro" id="IPR005835">
    <property type="entry name" value="NTP_transferase_dom"/>
</dbReference>
<dbReference type="Pfam" id="PF00483">
    <property type="entry name" value="NTP_transferase"/>
    <property type="match status" value="1"/>
</dbReference>
<dbReference type="GO" id="GO:0046872">
    <property type="term" value="F:metal ion binding"/>
    <property type="evidence" value="ECO:0007669"/>
    <property type="project" value="UniProtKB-KW"/>
</dbReference>
<dbReference type="InterPro" id="IPR005907">
    <property type="entry name" value="G1P_thy_trans_s"/>
</dbReference>
<dbReference type="InterPro" id="IPR029044">
    <property type="entry name" value="Nucleotide-diphossugar_trans"/>
</dbReference>
<keyword evidence="6 10" id="KW-0548">Nucleotidyltransferase</keyword>
<comment type="similarity">
    <text evidence="2 10">Belongs to the glucose-1-phosphate thymidylyltransferase family.</text>
</comment>
<evidence type="ECO:0000256" key="3">
    <source>
        <dbReference type="ARBA" id="ARBA00012461"/>
    </source>
</evidence>
<evidence type="ECO:0000256" key="9">
    <source>
        <dbReference type="ARBA" id="ARBA00049336"/>
    </source>
</evidence>
<evidence type="ECO:0000259" key="11">
    <source>
        <dbReference type="Pfam" id="PF00483"/>
    </source>
</evidence>
<accession>A0A499UFQ3</accession>
<comment type="cofactor">
    <cofactor evidence="1">
        <name>Mg(2+)</name>
        <dbReference type="ChEBI" id="CHEBI:18420"/>
    </cofactor>
</comment>
<organism evidence="12 13">
    <name type="scientific">Streptomyces antimycoticus</name>
    <dbReference type="NCBI Taxonomy" id="68175"/>
    <lineage>
        <taxon>Bacteria</taxon>
        <taxon>Bacillati</taxon>
        <taxon>Actinomycetota</taxon>
        <taxon>Actinomycetes</taxon>
        <taxon>Kitasatosporales</taxon>
        <taxon>Streptomycetaceae</taxon>
        <taxon>Streptomyces</taxon>
        <taxon>Streptomyces violaceusniger group</taxon>
    </lineage>
</organism>
<dbReference type="EC" id="2.7.7.24" evidence="3 10"/>
<evidence type="ECO:0000256" key="2">
    <source>
        <dbReference type="ARBA" id="ARBA00010480"/>
    </source>
</evidence>
<evidence type="ECO:0000256" key="10">
    <source>
        <dbReference type="RuleBase" id="RU003706"/>
    </source>
</evidence>
<dbReference type="GO" id="GO:0000271">
    <property type="term" value="P:polysaccharide biosynthetic process"/>
    <property type="evidence" value="ECO:0007669"/>
    <property type="project" value="UniProtKB-ARBA"/>
</dbReference>
<evidence type="ECO:0000313" key="12">
    <source>
        <dbReference type="EMBL" id="BBJ38870.1"/>
    </source>
</evidence>
<comment type="catalytic activity">
    <reaction evidence="9 10">
        <text>dTTP + alpha-D-glucose 1-phosphate + H(+) = dTDP-alpha-D-glucose + diphosphate</text>
        <dbReference type="Rhea" id="RHEA:15225"/>
        <dbReference type="ChEBI" id="CHEBI:15378"/>
        <dbReference type="ChEBI" id="CHEBI:33019"/>
        <dbReference type="ChEBI" id="CHEBI:37568"/>
        <dbReference type="ChEBI" id="CHEBI:57477"/>
        <dbReference type="ChEBI" id="CHEBI:58601"/>
        <dbReference type="EC" id="2.7.7.24"/>
    </reaction>
</comment>
<comment type="function">
    <text evidence="10">Catalyzes the formation of dTDP-glucose, from dTTP and glucose 1-phosphate, as well as its pyrophosphorolysis.</text>
</comment>
<protein>
    <recommendedName>
        <fullName evidence="4 10">Glucose-1-phosphate thymidylyltransferase</fullName>
        <ecNumber evidence="3 10">2.7.7.24</ecNumber>
    </recommendedName>
</protein>
<gene>
    <name evidence="12" type="primary">rfbA</name>
    <name evidence="12" type="ORF">SSPO_015880</name>
</gene>
<evidence type="ECO:0000256" key="8">
    <source>
        <dbReference type="ARBA" id="ARBA00022842"/>
    </source>
</evidence>
<keyword evidence="8 10" id="KW-0460">Magnesium</keyword>
<dbReference type="Proteomes" id="UP000463951">
    <property type="component" value="Chromosome"/>
</dbReference>
<evidence type="ECO:0000256" key="4">
    <source>
        <dbReference type="ARBA" id="ARBA00017654"/>
    </source>
</evidence>
<evidence type="ECO:0000256" key="6">
    <source>
        <dbReference type="ARBA" id="ARBA00022695"/>
    </source>
</evidence>
<dbReference type="SUPFAM" id="SSF53448">
    <property type="entry name" value="Nucleotide-diphospho-sugar transferases"/>
    <property type="match status" value="1"/>
</dbReference>
<name>A0A499UFQ3_9ACTN</name>
<evidence type="ECO:0000256" key="7">
    <source>
        <dbReference type="ARBA" id="ARBA00022723"/>
    </source>
</evidence>
<dbReference type="AlphaFoldDB" id="A0A499UFQ3"/>